<dbReference type="EMBL" id="LAZR01013875">
    <property type="protein sequence ID" value="KKM19934.1"/>
    <property type="molecule type" value="Genomic_DNA"/>
</dbReference>
<evidence type="ECO:0008006" key="2">
    <source>
        <dbReference type="Google" id="ProtNLM"/>
    </source>
</evidence>
<accession>A0A0F9IJF0</accession>
<reference evidence="1" key="1">
    <citation type="journal article" date="2015" name="Nature">
        <title>Complex archaea that bridge the gap between prokaryotes and eukaryotes.</title>
        <authorList>
            <person name="Spang A."/>
            <person name="Saw J.H."/>
            <person name="Jorgensen S.L."/>
            <person name="Zaremba-Niedzwiedzka K."/>
            <person name="Martijn J."/>
            <person name="Lind A.E."/>
            <person name="van Eijk R."/>
            <person name="Schleper C."/>
            <person name="Guy L."/>
            <person name="Ettema T.J."/>
        </authorList>
    </citation>
    <scope>NUCLEOTIDE SEQUENCE</scope>
</reference>
<organism evidence="1">
    <name type="scientific">marine sediment metagenome</name>
    <dbReference type="NCBI Taxonomy" id="412755"/>
    <lineage>
        <taxon>unclassified sequences</taxon>
        <taxon>metagenomes</taxon>
        <taxon>ecological metagenomes</taxon>
    </lineage>
</organism>
<sequence>MPFAPAVCQDPLGWSPLRCEHGTEVWFPKRCRACPGCRRARVGTVIARILLGLQQPGDHVLLTLTSRPGTTWPQIMKAWSSMVRGLRQGGSRLPYAAIKQEGRASGMKHLHIVALGWSYVPQRELSRRWLGLTGAPVVDVRRIEDASITNYLAPYLASDLAGTRKNVTYSLRWPKLPRGHTWQLIPDRHPIAICGNVAEVTTRGCAVVKWGKGCDCLDPQYVSDPEFTLWRRSTLAHWHPASRAPWGT</sequence>
<dbReference type="AlphaFoldDB" id="A0A0F9IJF0"/>
<gene>
    <name evidence="1" type="ORF">LCGC14_1650610</name>
</gene>
<name>A0A0F9IJF0_9ZZZZ</name>
<protein>
    <recommendedName>
        <fullName evidence="2">Replication protein</fullName>
    </recommendedName>
</protein>
<comment type="caution">
    <text evidence="1">The sequence shown here is derived from an EMBL/GenBank/DDBJ whole genome shotgun (WGS) entry which is preliminary data.</text>
</comment>
<evidence type="ECO:0000313" key="1">
    <source>
        <dbReference type="EMBL" id="KKM19934.1"/>
    </source>
</evidence>
<proteinExistence type="predicted"/>